<feature type="compositionally biased region" description="Basic and acidic residues" evidence="1">
    <location>
        <begin position="332"/>
        <end position="350"/>
    </location>
</feature>
<feature type="compositionally biased region" description="Polar residues" evidence="1">
    <location>
        <begin position="307"/>
        <end position="324"/>
    </location>
</feature>
<protein>
    <submittedName>
        <fullName evidence="2">Breast carcinoma-amplified sequence 1</fullName>
    </submittedName>
</protein>
<feature type="compositionally biased region" description="Basic and acidic residues" evidence="1">
    <location>
        <begin position="389"/>
        <end position="398"/>
    </location>
</feature>
<name>V9KJX5_CALMI</name>
<evidence type="ECO:0000313" key="2">
    <source>
        <dbReference type="EMBL" id="AFO98222.1"/>
    </source>
</evidence>
<dbReference type="PANTHER" id="PTHR15016">
    <property type="entry name" value="BREAST CARCINOMA-AMPLIFIED SEQUENCE 1"/>
    <property type="match status" value="1"/>
</dbReference>
<accession>V9KJX5</accession>
<organism evidence="2">
    <name type="scientific">Callorhinchus milii</name>
    <name type="common">Ghost shark</name>
    <dbReference type="NCBI Taxonomy" id="7868"/>
    <lineage>
        <taxon>Eukaryota</taxon>
        <taxon>Metazoa</taxon>
        <taxon>Chordata</taxon>
        <taxon>Craniata</taxon>
        <taxon>Vertebrata</taxon>
        <taxon>Chondrichthyes</taxon>
        <taxon>Holocephali</taxon>
        <taxon>Chimaeriformes</taxon>
        <taxon>Callorhinchidae</taxon>
        <taxon>Callorhinchus</taxon>
    </lineage>
</organism>
<sequence length="485" mass="52637">MSSKINADGKGLGKPAKKTETASKSIFGKALSHNVLKPNHGNLKEPLSEMTNQNNTAMDTAPVDNWDLREVFSQKQSPIPKPEQISAETSPAVELPKGGSPKEEAVTQPKQKEIGFFEKLFKQGDKGKGAAKENQQESKETESPDAATAEREATEVLRRLDNVQQVLNEGDKDSIRPSHVDNASQSPVFADSSVTENPNESEDKRDKGANAETFAEENPVMNFFKTLVSPTKSPSKIELEPQHAGEEEIKSNGETKEGATKASEPTQPELQQEVPESQAKPKPVKEPSQNPFGKLFKSKAAKEAPQNVEQENIGTTVNSETSATLPHPQIETSKREMGPGPDEKAKPQRCEEEEVKPAKKGFLHFFKHMDSDATDGPGDKSPTSASGDTAKKGKDNQGQRKSSAESSQEQQKTMSMEVLPPAQQQNAILVPTQNGEEVKPKEASEKKLDKRHSFGGFLKTLGGKKTADVGVQTDPVSIYPAGKAK</sequence>
<dbReference type="EMBL" id="JW865705">
    <property type="protein sequence ID" value="AFO98222.1"/>
    <property type="molecule type" value="mRNA"/>
</dbReference>
<feature type="compositionally biased region" description="Basic and acidic residues" evidence="1">
    <location>
        <begin position="235"/>
        <end position="259"/>
    </location>
</feature>
<feature type="compositionally biased region" description="Polar residues" evidence="1">
    <location>
        <begin position="181"/>
        <end position="198"/>
    </location>
</feature>
<feature type="compositionally biased region" description="Polar residues" evidence="1">
    <location>
        <begin position="422"/>
        <end position="435"/>
    </location>
</feature>
<proteinExistence type="evidence at transcript level"/>
<evidence type="ECO:0000256" key="1">
    <source>
        <dbReference type="SAM" id="MobiDB-lite"/>
    </source>
</evidence>
<dbReference type="GO" id="GO:0042552">
    <property type="term" value="P:myelination"/>
    <property type="evidence" value="ECO:0007669"/>
    <property type="project" value="TreeGrafter"/>
</dbReference>
<dbReference type="PANTHER" id="PTHR15016:SF6">
    <property type="entry name" value="BREAST CARCINOMA-AMPLIFIED SEQUENCE 1"/>
    <property type="match status" value="1"/>
</dbReference>
<feature type="compositionally biased region" description="Basic and acidic residues" evidence="1">
    <location>
        <begin position="436"/>
        <end position="452"/>
    </location>
</feature>
<feature type="compositionally biased region" description="Basic and acidic residues" evidence="1">
    <location>
        <begin position="169"/>
        <end position="179"/>
    </location>
</feature>
<dbReference type="InterPro" id="IPR026115">
    <property type="entry name" value="NABC1"/>
</dbReference>
<dbReference type="AlphaFoldDB" id="V9KJX5"/>
<feature type="compositionally biased region" description="Low complexity" evidence="1">
    <location>
        <begin position="399"/>
        <end position="412"/>
    </location>
</feature>
<feature type="compositionally biased region" description="Basic and acidic residues" evidence="1">
    <location>
        <begin position="100"/>
        <end position="161"/>
    </location>
</feature>
<reference evidence="2" key="1">
    <citation type="journal article" date="2014" name="Nature">
        <title>Elephant shark genome provides unique insights into gnathostome evolution.</title>
        <authorList>
            <consortium name="International Elephant Shark Genome Sequencing Consortium"/>
            <person name="Venkatesh B."/>
            <person name="Lee A.P."/>
            <person name="Ravi V."/>
            <person name="Maurya A.K."/>
            <person name="Lian M.M."/>
            <person name="Swann J.B."/>
            <person name="Ohta Y."/>
            <person name="Flajnik M.F."/>
            <person name="Sutoh Y."/>
            <person name="Kasahara M."/>
            <person name="Hoon S."/>
            <person name="Gangu V."/>
            <person name="Roy S.W."/>
            <person name="Irimia M."/>
            <person name="Korzh V."/>
            <person name="Kondrychyn I."/>
            <person name="Lim Z.W."/>
            <person name="Tay B.H."/>
            <person name="Tohari S."/>
            <person name="Kong K.W."/>
            <person name="Ho S."/>
            <person name="Lorente-Galdos B."/>
            <person name="Quilez J."/>
            <person name="Marques-Bonet T."/>
            <person name="Raney B.J."/>
            <person name="Ingham P.W."/>
            <person name="Tay A."/>
            <person name="Hillier L.W."/>
            <person name="Minx P."/>
            <person name="Boehm T."/>
            <person name="Wilson R.K."/>
            <person name="Brenner S."/>
            <person name="Warren W.C."/>
        </authorList>
    </citation>
    <scope>NUCLEOTIDE SEQUENCE</scope>
    <source>
        <tissue evidence="2">Testis</tissue>
    </source>
</reference>
<feature type="region of interest" description="Disordered" evidence="1">
    <location>
        <begin position="69"/>
        <end position="462"/>
    </location>
</feature>
<feature type="region of interest" description="Disordered" evidence="1">
    <location>
        <begin position="1"/>
        <end position="21"/>
    </location>
</feature>